<comment type="similarity">
    <text evidence="1">Belongs to the nitroreductase family.</text>
</comment>
<dbReference type="Proteomes" id="UP000019091">
    <property type="component" value="Chromosome"/>
</dbReference>
<evidence type="ECO:0000256" key="2">
    <source>
        <dbReference type="ARBA" id="ARBA00023002"/>
    </source>
</evidence>
<evidence type="ECO:0000256" key="1">
    <source>
        <dbReference type="ARBA" id="ARBA00007118"/>
    </source>
</evidence>
<sequence length="216" mass="24411">MERKMKLIEAISQRKTIKMFNNRVKIPRKELEEMLTLAQLAPSKANLQPWRFVVVDDSEQKAKLLDKVAFNGPPCESAAALIMVLADLHYELLLEDILDNSIQQGCLHENFKQNSYNFLLSMHQQLSEQDIRDQVFTDTSLAAMQLMLVAKEKGYDTHAIGIYDKQAVLTTLDIDSKRYAPVMLIAMGKAAVPAIPSARLPLAYTVSWNDGKGFKK</sequence>
<dbReference type="AlphaFoldDB" id="A0A4V7IAU0"/>
<protein>
    <submittedName>
        <fullName evidence="4">Nitroreductase</fullName>
    </submittedName>
</protein>
<evidence type="ECO:0000313" key="4">
    <source>
        <dbReference type="EMBL" id="AHG82155.1"/>
    </source>
</evidence>
<reference evidence="4 5" key="1">
    <citation type="journal article" date="2014" name="Genome Announc.">
        <title>Complete Closed Genome Sequences of Three Bibersteinia trehalosi Nasopharyngeal Isolates from Cattle with Shipping Fever.</title>
        <authorList>
            <person name="Harhay G.P."/>
            <person name="McVey D.S."/>
            <person name="Koren S."/>
            <person name="Phillippy A.M."/>
            <person name="Bono J."/>
            <person name="Harhay D.M."/>
            <person name="Clawson M.L."/>
            <person name="Heaton M.P."/>
            <person name="Chitko-McKown C.G."/>
            <person name="Korlach J."/>
            <person name="Smith T.P."/>
        </authorList>
    </citation>
    <scope>NUCLEOTIDE SEQUENCE [LARGE SCALE GENOMIC DNA]</scope>
    <source>
        <strain evidence="4 5">USDA-ARS-USMARC-188</strain>
    </source>
</reference>
<keyword evidence="2" id="KW-0560">Oxidoreductase</keyword>
<dbReference type="PANTHER" id="PTHR43673">
    <property type="entry name" value="NAD(P)H NITROREDUCTASE YDGI-RELATED"/>
    <property type="match status" value="1"/>
</dbReference>
<dbReference type="GO" id="GO:0016491">
    <property type="term" value="F:oxidoreductase activity"/>
    <property type="evidence" value="ECO:0007669"/>
    <property type="project" value="UniProtKB-KW"/>
</dbReference>
<proteinExistence type="inferred from homology"/>
<evidence type="ECO:0000313" key="5">
    <source>
        <dbReference type="Proteomes" id="UP000019091"/>
    </source>
</evidence>
<accession>A0A4V7IAU0</accession>
<feature type="domain" description="Nitroreductase" evidence="3">
    <location>
        <begin position="11"/>
        <end position="189"/>
    </location>
</feature>
<organism evidence="4 5">
    <name type="scientific">Bibersteinia trehalosi USDA-ARS-USMARC-188</name>
    <dbReference type="NCBI Taxonomy" id="1263829"/>
    <lineage>
        <taxon>Bacteria</taxon>
        <taxon>Pseudomonadati</taxon>
        <taxon>Pseudomonadota</taxon>
        <taxon>Gammaproteobacteria</taxon>
        <taxon>Pasteurellales</taxon>
        <taxon>Pasteurellaceae</taxon>
        <taxon>Bibersteinia</taxon>
    </lineage>
</organism>
<dbReference type="SUPFAM" id="SSF55469">
    <property type="entry name" value="FMN-dependent nitroreductase-like"/>
    <property type="match status" value="1"/>
</dbReference>
<name>A0A4V7IAU0_BIBTR</name>
<dbReference type="EMBL" id="CP006954">
    <property type="protein sequence ID" value="AHG82155.1"/>
    <property type="molecule type" value="Genomic_DNA"/>
</dbReference>
<dbReference type="Gene3D" id="3.40.109.10">
    <property type="entry name" value="NADH Oxidase"/>
    <property type="match status" value="1"/>
</dbReference>
<dbReference type="CDD" id="cd02137">
    <property type="entry name" value="MhqN-like"/>
    <property type="match status" value="1"/>
</dbReference>
<gene>
    <name evidence="4" type="ORF">F542_14390</name>
</gene>
<dbReference type="KEGG" id="btre:F542_14390"/>
<dbReference type="InterPro" id="IPR029479">
    <property type="entry name" value="Nitroreductase"/>
</dbReference>
<dbReference type="Pfam" id="PF00881">
    <property type="entry name" value="Nitroreductase"/>
    <property type="match status" value="1"/>
</dbReference>
<dbReference type="PANTHER" id="PTHR43673:SF10">
    <property type="entry name" value="NADH DEHYDROGENASE_NAD(P)H NITROREDUCTASE XCC3605-RELATED"/>
    <property type="match status" value="1"/>
</dbReference>
<evidence type="ECO:0000259" key="3">
    <source>
        <dbReference type="Pfam" id="PF00881"/>
    </source>
</evidence>
<dbReference type="InterPro" id="IPR000415">
    <property type="entry name" value="Nitroreductase-like"/>
</dbReference>